<feature type="DNA-binding region" description="H-T-H motif" evidence="2">
    <location>
        <begin position="33"/>
        <end position="52"/>
    </location>
</feature>
<gene>
    <name evidence="4" type="ordered locus">SpiBuddy_2532</name>
</gene>
<reference evidence="5" key="1">
    <citation type="submission" date="2011-02" db="EMBL/GenBank/DDBJ databases">
        <title>Complete sequence of Spirochaeta sp. Buddy.</title>
        <authorList>
            <person name="Lucas S."/>
            <person name="Copeland A."/>
            <person name="Lapidus A."/>
            <person name="Cheng J.-F."/>
            <person name="Goodwin L."/>
            <person name="Pitluck S."/>
            <person name="Zeytun A."/>
            <person name="Detter J.C."/>
            <person name="Han C."/>
            <person name="Tapia R."/>
            <person name="Land M."/>
            <person name="Hauser L."/>
            <person name="Kyrpides N."/>
            <person name="Ivanova N."/>
            <person name="Mikhailova N."/>
            <person name="Pagani I."/>
            <person name="Ritalahti K.M."/>
            <person name="Loeffler F.E."/>
            <person name="Woyke T."/>
        </authorList>
    </citation>
    <scope>NUCLEOTIDE SEQUENCE [LARGE SCALE GENOMIC DNA]</scope>
    <source>
        <strain evidence="5">ATCC BAA-1886 / DSM 22777 / Buddy</strain>
    </source>
</reference>
<dbReference type="GO" id="GO:0003677">
    <property type="term" value="F:DNA binding"/>
    <property type="evidence" value="ECO:0007669"/>
    <property type="project" value="UniProtKB-UniRule"/>
</dbReference>
<dbReference type="STRING" id="158189.SpiBuddy_2532"/>
<name>F0RSE8_SPHGB</name>
<evidence type="ECO:0000313" key="4">
    <source>
        <dbReference type="EMBL" id="ADY14343.1"/>
    </source>
</evidence>
<dbReference type="KEGG" id="sbu:SpiBuddy_2532"/>
<sequence>MPTRRERDALQMKDDILAAASQIAEQEGFEAISVRKIAQKIDYTPSLIYHYFASKEEIISVLLQRGYQKLTIALGTSMHAAKEPIAMLTGMTRTFLMTALTIPKEFVIVHLDSSAEVLEHTSYLSKGDMEKRLPLQFIGKCINAMHEGRVLDQDLVELTAQSIAAATLGLALKLITEKDLPLKQRETVITYFSDIVVARMARMEE</sequence>
<accession>F0RSE8</accession>
<dbReference type="Pfam" id="PF00440">
    <property type="entry name" value="TetR_N"/>
    <property type="match status" value="1"/>
</dbReference>
<dbReference type="HOGENOM" id="CLU_069356_40_3_12"/>
<dbReference type="InterPro" id="IPR009057">
    <property type="entry name" value="Homeodomain-like_sf"/>
</dbReference>
<dbReference type="Proteomes" id="UP000008466">
    <property type="component" value="Chromosome"/>
</dbReference>
<feature type="domain" description="HTH tetR-type" evidence="3">
    <location>
        <begin position="10"/>
        <end position="70"/>
    </location>
</feature>
<organism evidence="4 5">
    <name type="scientific">Sphaerochaeta globosa (strain ATCC BAA-1886 / DSM 22777 / Buddy)</name>
    <name type="common">Spirochaeta sp. (strain Buddy)</name>
    <dbReference type="NCBI Taxonomy" id="158189"/>
    <lineage>
        <taxon>Bacteria</taxon>
        <taxon>Pseudomonadati</taxon>
        <taxon>Spirochaetota</taxon>
        <taxon>Spirochaetia</taxon>
        <taxon>Spirochaetales</taxon>
        <taxon>Sphaerochaetaceae</taxon>
        <taxon>Sphaerochaeta</taxon>
    </lineage>
</organism>
<proteinExistence type="predicted"/>
<keyword evidence="5" id="KW-1185">Reference proteome</keyword>
<dbReference type="OrthoDB" id="494991at2"/>
<evidence type="ECO:0000313" key="5">
    <source>
        <dbReference type="Proteomes" id="UP000008466"/>
    </source>
</evidence>
<evidence type="ECO:0000256" key="2">
    <source>
        <dbReference type="PROSITE-ProRule" id="PRU00335"/>
    </source>
</evidence>
<dbReference type="SUPFAM" id="SSF46689">
    <property type="entry name" value="Homeodomain-like"/>
    <property type="match status" value="1"/>
</dbReference>
<dbReference type="InterPro" id="IPR050624">
    <property type="entry name" value="HTH-type_Tx_Regulator"/>
</dbReference>
<dbReference type="PANTHER" id="PTHR43479">
    <property type="entry name" value="ACREF/ENVCD OPERON REPRESSOR-RELATED"/>
    <property type="match status" value="1"/>
</dbReference>
<dbReference type="Gene3D" id="1.10.357.10">
    <property type="entry name" value="Tetracycline Repressor, domain 2"/>
    <property type="match status" value="1"/>
</dbReference>
<protein>
    <submittedName>
        <fullName evidence="4">Regulatory protein TetR</fullName>
    </submittedName>
</protein>
<evidence type="ECO:0000256" key="1">
    <source>
        <dbReference type="ARBA" id="ARBA00023125"/>
    </source>
</evidence>
<keyword evidence="1 2" id="KW-0238">DNA-binding</keyword>
<dbReference type="EMBL" id="CP002541">
    <property type="protein sequence ID" value="ADY14343.1"/>
    <property type="molecule type" value="Genomic_DNA"/>
</dbReference>
<dbReference type="PROSITE" id="PS50977">
    <property type="entry name" value="HTH_TETR_2"/>
    <property type="match status" value="1"/>
</dbReference>
<evidence type="ECO:0000259" key="3">
    <source>
        <dbReference type="PROSITE" id="PS50977"/>
    </source>
</evidence>
<dbReference type="AlphaFoldDB" id="F0RSE8"/>
<dbReference type="PRINTS" id="PR00455">
    <property type="entry name" value="HTHTETR"/>
</dbReference>
<dbReference type="PANTHER" id="PTHR43479:SF11">
    <property type="entry name" value="ACREF_ENVCD OPERON REPRESSOR-RELATED"/>
    <property type="match status" value="1"/>
</dbReference>
<dbReference type="RefSeq" id="WP_013608188.1">
    <property type="nucleotide sequence ID" value="NC_015152.1"/>
</dbReference>
<dbReference type="eggNOG" id="COG1309">
    <property type="taxonomic scope" value="Bacteria"/>
</dbReference>
<dbReference type="InterPro" id="IPR001647">
    <property type="entry name" value="HTH_TetR"/>
</dbReference>